<dbReference type="RefSeq" id="WP_379881769.1">
    <property type="nucleotide sequence ID" value="NZ_JBHPON010000002.1"/>
</dbReference>
<evidence type="ECO:0000256" key="1">
    <source>
        <dbReference type="ARBA" id="ARBA00008857"/>
    </source>
</evidence>
<evidence type="ECO:0000256" key="3">
    <source>
        <dbReference type="ARBA" id="ARBA00023172"/>
    </source>
</evidence>
<feature type="domain" description="Tyr recombinase" evidence="4">
    <location>
        <begin position="272"/>
        <end position="421"/>
    </location>
</feature>
<dbReference type="Pfam" id="PF00589">
    <property type="entry name" value="Phage_integrase"/>
    <property type="match status" value="1"/>
</dbReference>
<dbReference type="PANTHER" id="PTHR30629:SF2">
    <property type="entry name" value="PROPHAGE INTEGRASE INTS-RELATED"/>
    <property type="match status" value="1"/>
</dbReference>
<protein>
    <submittedName>
        <fullName evidence="5">Tyrosine-type recombinase/integrase</fullName>
    </submittedName>
</protein>
<dbReference type="InterPro" id="IPR011010">
    <property type="entry name" value="DNA_brk_join_enz"/>
</dbReference>
<dbReference type="InterPro" id="IPR050808">
    <property type="entry name" value="Phage_Integrase"/>
</dbReference>
<gene>
    <name evidence="5" type="ORF">ACFMB1_15605</name>
</gene>
<accession>A0ABW1KY19</accession>
<evidence type="ECO:0000256" key="2">
    <source>
        <dbReference type="ARBA" id="ARBA00022908"/>
    </source>
</evidence>
<reference evidence="5 6" key="1">
    <citation type="submission" date="2024-09" db="EMBL/GenBank/DDBJ databases">
        <authorList>
            <person name="Zhang Z.-H."/>
        </authorList>
    </citation>
    <scope>NUCLEOTIDE SEQUENCE [LARGE SCALE GENOMIC DNA]</scope>
    <source>
        <strain evidence="5 6">HHTR114</strain>
    </source>
</reference>
<dbReference type="EMBL" id="JBHPON010000002">
    <property type="protein sequence ID" value="MFC6036980.1"/>
    <property type="molecule type" value="Genomic_DNA"/>
</dbReference>
<dbReference type="InterPro" id="IPR013762">
    <property type="entry name" value="Integrase-like_cat_sf"/>
</dbReference>
<dbReference type="SUPFAM" id="SSF56349">
    <property type="entry name" value="DNA breaking-rejoining enzymes"/>
    <property type="match status" value="1"/>
</dbReference>
<keyword evidence="3" id="KW-0233">DNA recombination</keyword>
<dbReference type="PANTHER" id="PTHR30629">
    <property type="entry name" value="PROPHAGE INTEGRASE"/>
    <property type="match status" value="1"/>
</dbReference>
<comment type="caution">
    <text evidence="5">The sequence shown here is derived from an EMBL/GenBank/DDBJ whole genome shotgun (WGS) entry which is preliminary data.</text>
</comment>
<sequence length="496" mass="57612">MTAKKSRERKLREIEFTTEGLRAEWKARPVDGRIFARELGGRLGLRGNKCSLAVVCSFYSSRLGRTVPPESLYNFESPAEITDAALDKIREAEKQFIASFQGRAGAEQIEKAKAGVTLNLGELFDLYFASPEYAELSEHKGRGQQINKNFLEYYPPRRRANGKLFLNQDGSKRYHKWDKFRFRKFENRAAPGSPPVWCFFTEQELEDWRDEKVPDAKKPFVFNRTLQYSQTAFKWLVEEKYLPKGTKIDVTRARERDDIRVREYLFSPIMIRAMWEASEDLHAKEKGFVRLLMLTCQRRQMIAGLEWDEIRNDMELPQIDFPKSRVKNKKSYVLPLTPAMQQVLDEMKSGEQSHLVFPASSGKPISNFSSIQRRLEKRMIEIAGDDYCPGWRFHDLRRFARTTMASLRIHEKYAVLCLGHTPKRASAADKHYDKYGYLEEKLEALRDYNKKVMQIVKPEEHVKEIPAKATGKDDLTRQLAAMAPAERKAIISQFLG</sequence>
<keyword evidence="6" id="KW-1185">Reference proteome</keyword>
<organism evidence="5 6">
    <name type="scientific">Hyphococcus aureus</name>
    <dbReference type="NCBI Taxonomy" id="2666033"/>
    <lineage>
        <taxon>Bacteria</taxon>
        <taxon>Pseudomonadati</taxon>
        <taxon>Pseudomonadota</taxon>
        <taxon>Alphaproteobacteria</taxon>
        <taxon>Parvularculales</taxon>
        <taxon>Parvularculaceae</taxon>
        <taxon>Hyphococcus</taxon>
    </lineage>
</organism>
<comment type="similarity">
    <text evidence="1">Belongs to the 'phage' integrase family.</text>
</comment>
<name>A0ABW1KY19_9PROT</name>
<dbReference type="Gene3D" id="1.10.443.10">
    <property type="entry name" value="Intergrase catalytic core"/>
    <property type="match status" value="1"/>
</dbReference>
<evidence type="ECO:0000259" key="4">
    <source>
        <dbReference type="Pfam" id="PF00589"/>
    </source>
</evidence>
<dbReference type="InterPro" id="IPR002104">
    <property type="entry name" value="Integrase_catalytic"/>
</dbReference>
<proteinExistence type="inferred from homology"/>
<evidence type="ECO:0000313" key="5">
    <source>
        <dbReference type="EMBL" id="MFC6036980.1"/>
    </source>
</evidence>
<keyword evidence="2" id="KW-0229">DNA integration</keyword>
<evidence type="ECO:0000313" key="6">
    <source>
        <dbReference type="Proteomes" id="UP001596116"/>
    </source>
</evidence>
<dbReference type="Proteomes" id="UP001596116">
    <property type="component" value="Unassembled WGS sequence"/>
</dbReference>